<dbReference type="InterPro" id="IPR050879">
    <property type="entry name" value="Acyltransferase_3"/>
</dbReference>
<dbReference type="PANTHER" id="PTHR23028:SF53">
    <property type="entry name" value="ACYL_TRANSF_3 DOMAIN-CONTAINING PROTEIN"/>
    <property type="match status" value="1"/>
</dbReference>
<keyword evidence="1" id="KW-0472">Membrane</keyword>
<feature type="transmembrane region" description="Helical" evidence="1">
    <location>
        <begin position="209"/>
        <end position="242"/>
    </location>
</feature>
<protein>
    <submittedName>
        <fullName evidence="3">Peptidoglycan/LPS O-acetylase OafA/YrhL</fullName>
    </submittedName>
</protein>
<feature type="domain" description="Acyltransferase 3" evidence="2">
    <location>
        <begin position="21"/>
        <end position="331"/>
    </location>
</feature>
<evidence type="ECO:0000256" key="1">
    <source>
        <dbReference type="SAM" id="Phobius"/>
    </source>
</evidence>
<feature type="transmembrane region" description="Helical" evidence="1">
    <location>
        <begin position="152"/>
        <end position="168"/>
    </location>
</feature>
<keyword evidence="1" id="KW-1133">Transmembrane helix</keyword>
<evidence type="ECO:0000313" key="4">
    <source>
        <dbReference type="Proteomes" id="UP000766570"/>
    </source>
</evidence>
<dbReference type="EMBL" id="JAGIOE010000001">
    <property type="protein sequence ID" value="MBP2375915.1"/>
    <property type="molecule type" value="Genomic_DNA"/>
</dbReference>
<reference evidence="3 4" key="1">
    <citation type="submission" date="2021-03" db="EMBL/GenBank/DDBJ databases">
        <title>Sequencing the genomes of 1000 actinobacteria strains.</title>
        <authorList>
            <person name="Klenk H.-P."/>
        </authorList>
    </citation>
    <scope>NUCLEOTIDE SEQUENCE [LARGE SCALE GENOMIC DNA]</scope>
    <source>
        <strain evidence="3 4">DSM 15454</strain>
    </source>
</reference>
<keyword evidence="4" id="KW-1185">Reference proteome</keyword>
<accession>A0ABS4WI82</accession>
<sequence length="359" mass="40574">MTRSSAQDEALIRSTTGYQPQLDGLRAIAVMSVMVFHARPELLPGGFIGVDIFFVLSGFLITRIIMKELKVNKKFSFKRFYMRRALRLFPALFLACVVLLVVYSLIPGLPQHDETLFGIFAAVTYSSSWFTAFSIADLGAMLPTWSLSVEEHFYFVWPLVLVLLFRFSKFFKASVVLLILIATTYPLVAFVVFDWSVERLHYAPDTRSAQLLIGCGAAILVSKAGSRVPSLVAWFAILFLVGYELIKNLLNFDFYNYGGNIMIGVMTAIFILHLDQQEYGLFSRLLSTRPMVWIGQRSYGIYLWNLPLIAVMTFMGSSLPGVAAKLAVCFIIPAISFTYVEKPLLRLKRRFDKQPDRTG</sequence>
<feature type="transmembrane region" description="Helical" evidence="1">
    <location>
        <begin position="86"/>
        <end position="106"/>
    </location>
</feature>
<evidence type="ECO:0000259" key="2">
    <source>
        <dbReference type="Pfam" id="PF01757"/>
    </source>
</evidence>
<feature type="transmembrane region" description="Helical" evidence="1">
    <location>
        <begin position="254"/>
        <end position="274"/>
    </location>
</feature>
<gene>
    <name evidence="3" type="ORF">JOF46_003827</name>
</gene>
<dbReference type="RefSeq" id="WP_209910195.1">
    <property type="nucleotide sequence ID" value="NZ_BAAAMI010000023.1"/>
</dbReference>
<evidence type="ECO:0000313" key="3">
    <source>
        <dbReference type="EMBL" id="MBP2375915.1"/>
    </source>
</evidence>
<dbReference type="PANTHER" id="PTHR23028">
    <property type="entry name" value="ACETYLTRANSFERASE"/>
    <property type="match status" value="1"/>
</dbReference>
<name>A0ABS4WI82_9MICC</name>
<keyword evidence="1" id="KW-0812">Transmembrane</keyword>
<comment type="caution">
    <text evidence="3">The sequence shown here is derived from an EMBL/GenBank/DDBJ whole genome shotgun (WGS) entry which is preliminary data.</text>
</comment>
<feature type="transmembrane region" description="Helical" evidence="1">
    <location>
        <begin position="322"/>
        <end position="340"/>
    </location>
</feature>
<feature type="transmembrane region" description="Helical" evidence="1">
    <location>
        <begin position="174"/>
        <end position="197"/>
    </location>
</feature>
<feature type="transmembrane region" description="Helical" evidence="1">
    <location>
        <begin position="42"/>
        <end position="65"/>
    </location>
</feature>
<dbReference type="Pfam" id="PF01757">
    <property type="entry name" value="Acyl_transf_3"/>
    <property type="match status" value="1"/>
</dbReference>
<organism evidence="3 4">
    <name type="scientific">Paeniglutamicibacter psychrophenolicus</name>
    <dbReference type="NCBI Taxonomy" id="257454"/>
    <lineage>
        <taxon>Bacteria</taxon>
        <taxon>Bacillati</taxon>
        <taxon>Actinomycetota</taxon>
        <taxon>Actinomycetes</taxon>
        <taxon>Micrococcales</taxon>
        <taxon>Micrococcaceae</taxon>
        <taxon>Paeniglutamicibacter</taxon>
    </lineage>
</organism>
<dbReference type="InterPro" id="IPR002656">
    <property type="entry name" value="Acyl_transf_3_dom"/>
</dbReference>
<proteinExistence type="predicted"/>
<dbReference type="Proteomes" id="UP000766570">
    <property type="component" value="Unassembled WGS sequence"/>
</dbReference>